<name>X5ME19_9HYPH</name>
<dbReference type="AlphaFoldDB" id="X5ME19"/>
<evidence type="ECO:0000313" key="4">
    <source>
        <dbReference type="Proteomes" id="UP000032160"/>
    </source>
</evidence>
<feature type="domain" description="DUF6456" evidence="2">
    <location>
        <begin position="140"/>
        <end position="275"/>
    </location>
</feature>
<sequence length="306" mass="33399">MAKTPPSKWLTPPSAAPVPAKPVAIAKGELDREARRILPRLVSPGTHLVPVPQTKRYAIRSGRSRGGTPRTRVDARIVHAFERDGLIAATGDEFTLTDLGRARVSRDAATVDPFRAQHQLEGTRMIDGRGDGTRTALTPMRVNLAETPLGWLRRRKGANGKALISQNQFEAGEKLRADFTSAQMTQRVTADWSVQLDGNRRNANEGLNVSEKALAARQRFYKALDAVGPGLAEPLVDVCCYLSGLEDAERRMGWPQRSGKVVLAIALERLAGYYGFNGSSGGRNRSSYVWHAPDAPEMDPPPESQA</sequence>
<dbReference type="KEGG" id="pect:BN1012_Phect2434"/>
<dbReference type="Proteomes" id="UP000032160">
    <property type="component" value="Chromosome I"/>
</dbReference>
<dbReference type="HOGENOM" id="CLU_070806_0_1_5"/>
<dbReference type="InterPro" id="IPR045599">
    <property type="entry name" value="DUF6456"/>
</dbReference>
<keyword evidence="4" id="KW-1185">Reference proteome</keyword>
<feature type="region of interest" description="Disordered" evidence="1">
    <location>
        <begin position="287"/>
        <end position="306"/>
    </location>
</feature>
<proteinExistence type="predicted"/>
<reference evidence="3 4" key="1">
    <citation type="journal article" date="2014" name="Front. Genet.">
        <title>Genome and metabolic network of "Candidatus Phaeomarinobacter ectocarpi" Ec32, a new candidate genus of Alphaproteobacteria frequently associated with brown algae.</title>
        <authorList>
            <person name="Dittami S.M."/>
            <person name="Barbeyron T."/>
            <person name="Boyen C."/>
            <person name="Cambefort J."/>
            <person name="Collet G."/>
            <person name="Delage L."/>
            <person name="Gobet A."/>
            <person name="Groisillier A."/>
            <person name="Leblanc C."/>
            <person name="Michel G."/>
            <person name="Scornet D."/>
            <person name="Siegel A."/>
            <person name="Tapia J.E."/>
            <person name="Tonon T."/>
        </authorList>
    </citation>
    <scope>NUCLEOTIDE SEQUENCE [LARGE SCALE GENOMIC DNA]</scope>
    <source>
        <strain evidence="3 4">Ec32</strain>
    </source>
</reference>
<organism evidence="3 4">
    <name type="scientific">Candidatus Phaeomarinibacter ectocarpi</name>
    <dbReference type="NCBI Taxonomy" id="1458461"/>
    <lineage>
        <taxon>Bacteria</taxon>
        <taxon>Pseudomonadati</taxon>
        <taxon>Pseudomonadota</taxon>
        <taxon>Alphaproteobacteria</taxon>
        <taxon>Hyphomicrobiales</taxon>
        <taxon>Parvibaculaceae</taxon>
        <taxon>Candidatus Phaeomarinibacter</taxon>
    </lineage>
</organism>
<protein>
    <recommendedName>
        <fullName evidence="2">DUF6456 domain-containing protein</fullName>
    </recommendedName>
</protein>
<accession>X5ME19</accession>
<dbReference type="EMBL" id="HG966617">
    <property type="protein sequence ID" value="CDO60647.1"/>
    <property type="molecule type" value="Genomic_DNA"/>
</dbReference>
<gene>
    <name evidence="3" type="ORF">BN1012_Phect2434</name>
</gene>
<evidence type="ECO:0000313" key="3">
    <source>
        <dbReference type="EMBL" id="CDO60647.1"/>
    </source>
</evidence>
<dbReference type="RefSeq" id="WP_052534537.1">
    <property type="nucleotide sequence ID" value="NZ_HG966617.1"/>
</dbReference>
<evidence type="ECO:0000256" key="1">
    <source>
        <dbReference type="SAM" id="MobiDB-lite"/>
    </source>
</evidence>
<dbReference type="Pfam" id="PF20057">
    <property type="entry name" value="DUF6456"/>
    <property type="match status" value="1"/>
</dbReference>
<dbReference type="STRING" id="1458461.BN1012_Phect2434"/>
<evidence type="ECO:0000259" key="2">
    <source>
        <dbReference type="Pfam" id="PF20057"/>
    </source>
</evidence>